<evidence type="ECO:0000313" key="1">
    <source>
        <dbReference type="EMBL" id="MDM5452431.1"/>
    </source>
</evidence>
<comment type="caution">
    <text evidence="1">The sequence shown here is derived from an EMBL/GenBank/DDBJ whole genome shotgun (WGS) entry which is preliminary data.</text>
</comment>
<protein>
    <submittedName>
        <fullName evidence="1">Uncharacterized protein</fullName>
    </submittedName>
</protein>
<dbReference type="Proteomes" id="UP001234602">
    <property type="component" value="Unassembled WGS sequence"/>
</dbReference>
<dbReference type="AlphaFoldDB" id="A0AAW7IBH1"/>
<dbReference type="EMBL" id="JAUCEY010000008">
    <property type="protein sequence ID" value="MDM5452431.1"/>
    <property type="molecule type" value="Genomic_DNA"/>
</dbReference>
<sequence length="50" mass="5992">MPVTCYPELVRLKKINEPESELMKRIDDINEKVRTYNAICPAQMQRRKIE</sequence>
<proteinExistence type="predicted"/>
<gene>
    <name evidence="1" type="ORF">QUF89_09575</name>
</gene>
<organism evidence="1 2">
    <name type="scientific">Peribacillus simplex</name>
    <dbReference type="NCBI Taxonomy" id="1478"/>
    <lineage>
        <taxon>Bacteria</taxon>
        <taxon>Bacillati</taxon>
        <taxon>Bacillota</taxon>
        <taxon>Bacilli</taxon>
        <taxon>Bacillales</taxon>
        <taxon>Bacillaceae</taxon>
        <taxon>Peribacillus</taxon>
    </lineage>
</organism>
<name>A0AAW7IBH1_9BACI</name>
<reference evidence="1" key="1">
    <citation type="submission" date="2023-06" db="EMBL/GenBank/DDBJ databases">
        <title>Comparative genomics of Bacillaceae isolates and their secondary metabolite potential.</title>
        <authorList>
            <person name="Song L."/>
            <person name="Nielsen L.J."/>
            <person name="Mohite O."/>
            <person name="Xu X."/>
            <person name="Weber T."/>
            <person name="Kovacs A.T."/>
        </authorList>
    </citation>
    <scope>NUCLEOTIDE SEQUENCE</scope>
    <source>
        <strain evidence="1">D8_B_37</strain>
    </source>
</reference>
<dbReference type="RefSeq" id="WP_289319886.1">
    <property type="nucleotide sequence ID" value="NZ_JAUCEY010000008.1"/>
</dbReference>
<evidence type="ECO:0000313" key="2">
    <source>
        <dbReference type="Proteomes" id="UP001234602"/>
    </source>
</evidence>
<accession>A0AAW7IBH1</accession>